<proteinExistence type="predicted"/>
<gene>
    <name evidence="1" type="ORF">Aglo03_00450</name>
</gene>
<keyword evidence="2" id="KW-1185">Reference proteome</keyword>
<accession>A0A9W6QIQ2</accession>
<protein>
    <submittedName>
        <fullName evidence="1">Uncharacterized protein</fullName>
    </submittedName>
</protein>
<reference evidence="1" key="1">
    <citation type="submission" date="2023-02" db="EMBL/GenBank/DDBJ databases">
        <title>Actinokineospora globicatena NBRC 15670.</title>
        <authorList>
            <person name="Ichikawa N."/>
            <person name="Sato H."/>
            <person name="Tonouchi N."/>
        </authorList>
    </citation>
    <scope>NUCLEOTIDE SEQUENCE</scope>
    <source>
        <strain evidence="1">NBRC 15670</strain>
    </source>
</reference>
<sequence>MRCNDAMRALLAGVDLAGVSEADLPAGWMRTAAGLGWTVEADGAVVATALRATYSGLRSGFSDVVGYEGAVNGRSVVDYDLPEGADRVNLLVRRSWAYVTGMLAAARGVGAVVGFVGVGMSATEQPGWEAHVTFWVERAGVEGYFGLSSGEAGLVLGVGDVA</sequence>
<organism evidence="1 2">
    <name type="scientific">Actinokineospora globicatena</name>
    <dbReference type="NCBI Taxonomy" id="103729"/>
    <lineage>
        <taxon>Bacteria</taxon>
        <taxon>Bacillati</taxon>
        <taxon>Actinomycetota</taxon>
        <taxon>Actinomycetes</taxon>
        <taxon>Pseudonocardiales</taxon>
        <taxon>Pseudonocardiaceae</taxon>
        <taxon>Actinokineospora</taxon>
    </lineage>
</organism>
<name>A0A9W6QIQ2_9PSEU</name>
<dbReference type="Proteomes" id="UP001165042">
    <property type="component" value="Unassembled WGS sequence"/>
</dbReference>
<dbReference type="AlphaFoldDB" id="A0A9W6QIQ2"/>
<comment type="caution">
    <text evidence="1">The sequence shown here is derived from an EMBL/GenBank/DDBJ whole genome shotgun (WGS) entry which is preliminary data.</text>
</comment>
<dbReference type="EMBL" id="BSSD01000001">
    <property type="protein sequence ID" value="GLW89229.1"/>
    <property type="molecule type" value="Genomic_DNA"/>
</dbReference>
<evidence type="ECO:0000313" key="1">
    <source>
        <dbReference type="EMBL" id="GLW89229.1"/>
    </source>
</evidence>
<evidence type="ECO:0000313" key="2">
    <source>
        <dbReference type="Proteomes" id="UP001165042"/>
    </source>
</evidence>